<evidence type="ECO:0000313" key="4">
    <source>
        <dbReference type="EMBL" id="RLK58249.1"/>
    </source>
</evidence>
<evidence type="ECO:0000256" key="3">
    <source>
        <dbReference type="SAM" id="Phobius"/>
    </source>
</evidence>
<dbReference type="EMBL" id="RCDD01000003">
    <property type="protein sequence ID" value="RLK58249.1"/>
    <property type="molecule type" value="Genomic_DNA"/>
</dbReference>
<feature type="region of interest" description="Disordered" evidence="2">
    <location>
        <begin position="1"/>
        <end position="135"/>
    </location>
</feature>
<feature type="compositionally biased region" description="Low complexity" evidence="2">
    <location>
        <begin position="854"/>
        <end position="867"/>
    </location>
</feature>
<feature type="region of interest" description="Disordered" evidence="2">
    <location>
        <begin position="1208"/>
        <end position="1228"/>
    </location>
</feature>
<feature type="compositionally biased region" description="Low complexity" evidence="2">
    <location>
        <begin position="226"/>
        <end position="242"/>
    </location>
</feature>
<evidence type="ECO:0000256" key="2">
    <source>
        <dbReference type="SAM" id="MobiDB-lite"/>
    </source>
</evidence>
<feature type="compositionally biased region" description="Basic and acidic residues" evidence="2">
    <location>
        <begin position="8"/>
        <end position="26"/>
    </location>
</feature>
<evidence type="ECO:0000256" key="1">
    <source>
        <dbReference type="SAM" id="Coils"/>
    </source>
</evidence>
<feature type="transmembrane region" description="Helical" evidence="3">
    <location>
        <begin position="757"/>
        <end position="777"/>
    </location>
</feature>
<protein>
    <submittedName>
        <fullName evidence="4">Uncharacterized protein</fullName>
    </submittedName>
</protein>
<proteinExistence type="predicted"/>
<feature type="compositionally biased region" description="Basic and acidic residues" evidence="2">
    <location>
        <begin position="843"/>
        <end position="853"/>
    </location>
</feature>
<feature type="region of interest" description="Disordered" evidence="2">
    <location>
        <begin position="163"/>
        <end position="253"/>
    </location>
</feature>
<keyword evidence="1" id="KW-0175">Coiled coil</keyword>
<name>A0A421B1F4_9PSEU</name>
<feature type="transmembrane region" description="Helical" evidence="3">
    <location>
        <begin position="783"/>
        <end position="802"/>
    </location>
</feature>
<dbReference type="AlphaFoldDB" id="A0A421B1F4"/>
<evidence type="ECO:0000313" key="5">
    <source>
        <dbReference type="Proteomes" id="UP000282454"/>
    </source>
</evidence>
<keyword evidence="3" id="KW-0472">Membrane</keyword>
<feature type="coiled-coil region" evidence="1">
    <location>
        <begin position="517"/>
        <end position="544"/>
    </location>
</feature>
<organism evidence="4 5">
    <name type="scientific">Actinokineospora cianjurensis</name>
    <dbReference type="NCBI Taxonomy" id="585224"/>
    <lineage>
        <taxon>Bacteria</taxon>
        <taxon>Bacillati</taxon>
        <taxon>Actinomycetota</taxon>
        <taxon>Actinomycetes</taxon>
        <taxon>Pseudonocardiales</taxon>
        <taxon>Pseudonocardiaceae</taxon>
        <taxon>Actinokineospora</taxon>
    </lineage>
</organism>
<feature type="compositionally biased region" description="Low complexity" evidence="2">
    <location>
        <begin position="198"/>
        <end position="209"/>
    </location>
</feature>
<keyword evidence="5" id="KW-1185">Reference proteome</keyword>
<feature type="transmembrane region" description="Helical" evidence="3">
    <location>
        <begin position="700"/>
        <end position="721"/>
    </location>
</feature>
<gene>
    <name evidence="4" type="ORF">CLV68_4345</name>
</gene>
<accession>A0A421B1F4</accession>
<keyword evidence="3" id="KW-0812">Transmembrane</keyword>
<reference evidence="4 5" key="1">
    <citation type="submission" date="2018-10" db="EMBL/GenBank/DDBJ databases">
        <title>Genomic Encyclopedia of Archaeal and Bacterial Type Strains, Phase II (KMG-II): from individual species to whole genera.</title>
        <authorList>
            <person name="Goeker M."/>
        </authorList>
    </citation>
    <scope>NUCLEOTIDE SEQUENCE [LARGE SCALE GENOMIC DNA]</scope>
    <source>
        <strain evidence="4 5">DSM 45657</strain>
    </source>
</reference>
<feature type="region of interest" description="Disordered" evidence="2">
    <location>
        <begin position="843"/>
        <end position="867"/>
    </location>
</feature>
<feature type="compositionally biased region" description="Low complexity" evidence="2">
    <location>
        <begin position="97"/>
        <end position="116"/>
    </location>
</feature>
<comment type="caution">
    <text evidence="4">The sequence shown here is derived from an EMBL/GenBank/DDBJ whole genome shotgun (WGS) entry which is preliminary data.</text>
</comment>
<feature type="compositionally biased region" description="Low complexity" evidence="2">
    <location>
        <begin position="125"/>
        <end position="135"/>
    </location>
</feature>
<sequence>MRTPGTKGDQEPRRAPPVDRSDEPRHRALPAARMSVAHVRRLQRSVGNRAATKALGRTAAVQRLESPPETVTRPTAEADPRFASVEADVRGKQKQVAAHPPAAAEASAAQAAAVAPPDDKLAQGKAANAEKMNAAKPGEFDKAGFVRAVEQAIAAQAPKNLAEADDFGGSGKADAVKGQVRGQVTAGKQASAGPIESTTNAPPDTAAATEKPVTPLAPDRPPGAPAAPDAAKAVPEKAPASATDFSAGPKQVDGDMAAAGITEDQLAKSNEPEFTGALQEKKEVEQHAATAPGKVRGAEAETLGEARAAAAGTGAAAMAGLAGERARAGGKVTADKQGAKGKDEARRAQVTATLQKVFDATKTDVEAILSGLDKKVDDAFTAGEKAARDAFTAEHKQKMDAYKDKRYSGFTGKLKWVKDKFAGLPEEANQIFVTARQGYVTRMRAVISSVADVIGGELTRAKTRIASGREQLQAEVRKLPADLQAVGKQAAGELAGKFDELTESVDAKGSELVQTLASKYNEALKSVDAEIDAEKEKNKGLVAKAVGAIKGVIDTILKLKDLLLGILAKAAAAVLGILKDPIGFLGNLVSAVGSGLRAFMANIGEHLKKGLIGWLLGAMAGAGLQLPAKFDLRGIIMMIGSLLGLTWSAIRGRVLSRGVPEPAMAAAEGAVPVAQKLKAEGVGGIWETIKAKTGDLKAGLFGKIAQFLVPTVLIAGITWIISLLNPASAFVKAVKMIIDIVTFIVTQGAQILQFVNAVLDAVVAIAGGGAGGVPSLIEAALATSIPVLIGALAAILGISGIADKVKKIIQSLSKPVMKVVDWVVDKIAGVAKKLWAKLKGKFGKDKGKDRGAPGERPGANRGAGANGAAAIREAGPMLAAAPDKAAAQRGAAEIGRRHQVPLRLVPDRVDATGEVVHIQTSRTGERSFRDPADAELQAMRAALGDVRAQMELDALRTEMRPNFLLRSLKRLAPARREQMLIDKYLERTDARAPGLDVDKLKRKFQRVKSVLDHAIGIERVRRRPECATVLTTMESMAAGLPAIDSRIAAVRRKAEEDVIRAELADMLERASRVAKGHGYPSIESLQHPSDYVLDGEIRSEYPDIRAKFYPSAYSATAHTWAAAQLTALKARAATSGLAPPPGVPLHSCYLCVQGAHLVHEENWTFDHQVPVAKHWTDTGRKSRHSERVRFYSDTSILEIMCGPCNSRKGSSGASFGRNVEPTFRGPNE</sequence>
<keyword evidence="3" id="KW-1133">Transmembrane helix</keyword>
<dbReference type="Proteomes" id="UP000282454">
    <property type="component" value="Unassembled WGS sequence"/>
</dbReference>